<evidence type="ECO:0000313" key="14">
    <source>
        <dbReference type="EMBL" id="OBS09868.1"/>
    </source>
</evidence>
<protein>
    <recommendedName>
        <fullName evidence="3">Translocation and assembly module subunit TamA</fullName>
    </recommendedName>
    <alternativeName>
        <fullName evidence="9">Autotransporter assembly factor TamA</fullName>
    </alternativeName>
</protein>
<comment type="similarity">
    <text evidence="2">Belongs to the TamA family.</text>
</comment>
<evidence type="ECO:0000256" key="5">
    <source>
        <dbReference type="ARBA" id="ARBA00022692"/>
    </source>
</evidence>
<keyword evidence="15" id="KW-1185">Reference proteome</keyword>
<evidence type="ECO:0000256" key="8">
    <source>
        <dbReference type="ARBA" id="ARBA00023237"/>
    </source>
</evidence>
<feature type="domain" description="Bacterial surface antigen (D15)" evidence="12">
    <location>
        <begin position="313"/>
        <end position="575"/>
    </location>
</feature>
<dbReference type="Gene3D" id="3.10.20.310">
    <property type="entry name" value="membrane protein fhac"/>
    <property type="match status" value="3"/>
</dbReference>
<feature type="domain" description="TamA POTRA" evidence="13">
    <location>
        <begin position="28"/>
        <end position="102"/>
    </location>
</feature>
<keyword evidence="5" id="KW-0812">Transmembrane</keyword>
<dbReference type="GO" id="GO:0009306">
    <property type="term" value="P:protein secretion"/>
    <property type="evidence" value="ECO:0007669"/>
    <property type="project" value="TreeGrafter"/>
</dbReference>
<keyword evidence="4" id="KW-1134">Transmembrane beta strand</keyword>
<dbReference type="EMBL" id="JQSG02000002">
    <property type="protein sequence ID" value="OBS09868.1"/>
    <property type="molecule type" value="Genomic_DNA"/>
</dbReference>
<dbReference type="Pfam" id="PF01103">
    <property type="entry name" value="Omp85"/>
    <property type="match status" value="1"/>
</dbReference>
<evidence type="ECO:0000256" key="3">
    <source>
        <dbReference type="ARBA" id="ARBA00015419"/>
    </source>
</evidence>
<feature type="chain" id="PRO_5008343254" description="Translocation and assembly module subunit TamA" evidence="11">
    <location>
        <begin position="24"/>
        <end position="578"/>
    </location>
</feature>
<dbReference type="InterPro" id="IPR035243">
    <property type="entry name" value="TamA_POTRA_Dom_1"/>
</dbReference>
<keyword evidence="6 11" id="KW-0732">Signal</keyword>
<dbReference type="InterPro" id="IPR000184">
    <property type="entry name" value="Bac_surfAg_D15"/>
</dbReference>
<dbReference type="Pfam" id="PF17243">
    <property type="entry name" value="POTRA_TamA_1"/>
    <property type="match status" value="1"/>
</dbReference>
<reference evidence="14 15" key="1">
    <citation type="journal article" date="2014" name="Genome Announc.">
        <title>Draft Genome Sequence of the Iron-Oxidizing, Acidophilic, and Halotolerant 'Thiobacillus prosperus' Type Strain DSM 5130.</title>
        <authorList>
            <person name="Ossandon F.J."/>
            <person name="Cardenas J.P."/>
            <person name="Corbett M."/>
            <person name="Quatrini R."/>
            <person name="Holmes D.S."/>
            <person name="Watkin E."/>
        </authorList>
    </citation>
    <scope>NUCLEOTIDE SEQUENCE [LARGE SCALE GENOMIC DNA]</scope>
    <source>
        <strain evidence="14 15">DSM 5130</strain>
    </source>
</reference>
<dbReference type="Proteomes" id="UP000029273">
    <property type="component" value="Unassembled WGS sequence"/>
</dbReference>
<name>A0A1A6C5N1_9GAMM</name>
<comment type="caution">
    <text evidence="14">The sequence shown here is derived from an EMBL/GenBank/DDBJ whole genome shotgun (WGS) entry which is preliminary data.</text>
</comment>
<keyword evidence="7" id="KW-0472">Membrane</keyword>
<dbReference type="PANTHER" id="PTHR12815:SF47">
    <property type="entry name" value="TRANSLOCATION AND ASSEMBLY MODULE SUBUNIT TAMA"/>
    <property type="match status" value="1"/>
</dbReference>
<comment type="subcellular location">
    <subcellularLocation>
        <location evidence="1">Cell outer membrane</location>
    </subcellularLocation>
</comment>
<evidence type="ECO:0000313" key="15">
    <source>
        <dbReference type="Proteomes" id="UP000029273"/>
    </source>
</evidence>
<organism evidence="14 15">
    <name type="scientific">Acidihalobacter prosperus</name>
    <dbReference type="NCBI Taxonomy" id="160660"/>
    <lineage>
        <taxon>Bacteria</taxon>
        <taxon>Pseudomonadati</taxon>
        <taxon>Pseudomonadota</taxon>
        <taxon>Gammaproteobacteria</taxon>
        <taxon>Chromatiales</taxon>
        <taxon>Ectothiorhodospiraceae</taxon>
        <taxon>Acidihalobacter</taxon>
    </lineage>
</organism>
<evidence type="ECO:0000256" key="1">
    <source>
        <dbReference type="ARBA" id="ARBA00004442"/>
    </source>
</evidence>
<accession>A0A1A6C5N1</accession>
<evidence type="ECO:0000256" key="10">
    <source>
        <dbReference type="ARBA" id="ARBA00093548"/>
    </source>
</evidence>
<evidence type="ECO:0000259" key="12">
    <source>
        <dbReference type="Pfam" id="PF01103"/>
    </source>
</evidence>
<dbReference type="GO" id="GO:0009279">
    <property type="term" value="C:cell outer membrane"/>
    <property type="evidence" value="ECO:0007669"/>
    <property type="project" value="UniProtKB-SubCell"/>
</dbReference>
<proteinExistence type="inferred from homology"/>
<gene>
    <name evidence="14" type="ORF">Thpro_020918</name>
</gene>
<dbReference type="GO" id="GO:0097347">
    <property type="term" value="C:TAM protein secretion complex"/>
    <property type="evidence" value="ECO:0007669"/>
    <property type="project" value="TreeGrafter"/>
</dbReference>
<dbReference type="InterPro" id="IPR039910">
    <property type="entry name" value="D15-like"/>
</dbReference>
<feature type="signal peptide" evidence="11">
    <location>
        <begin position="1"/>
        <end position="23"/>
    </location>
</feature>
<evidence type="ECO:0000256" key="7">
    <source>
        <dbReference type="ARBA" id="ARBA00023136"/>
    </source>
</evidence>
<dbReference type="Gene3D" id="2.40.160.50">
    <property type="entry name" value="membrane protein fhac: a member of the omp85/tpsb transporter family"/>
    <property type="match status" value="1"/>
</dbReference>
<sequence length="578" mass="62675">MIRGMAILMLTIAGALPLAPARAADATIAIEGITGSLLDNAHAHLAAITLACDAPPWRADSALAQARRAVGKALAALGYYRPEIASQLNRDKSCWRIRLDVKAGKPVRITALKLDLAGPGRHDAGLRAIIDDSGLATGQVLDQGRYSALKQRLEAYAHEHGYFDARFAEHRILVDPTTHGASIALALDTGPRYAFGRTQLDIHALDPALVSGFLTYRPGEPYNANAVIESQSALVASGYFDSVRLQTLSRERAHGEVPMRLTTTPARRYQLLTGAGYSTDTGPTLKLDFRNRRVNRAGHRYALNLQLARIQSQATARYEIPLANPRTDWLTLEAGYQYQNTLTAQNRTWKLAATRTHLLSDGWLRRLSLEYLNENSTIAGETLSGHFLIPGIGFSRTVADAPVYPQRGWSADARLSGAARGVVATESFVQTRLSVHTITPLLGGRVFARAALGATAVQDINALPATLRFFAGGARSVRGYAYQSLGPTDSQGVVVGGRYLAVGSLEFDHHLAGQFYWAMFYDAGNAFDNWPFTLRRGAGVGLRWHSPLGPIRLDIATPLNPPPGASRFVIQVSMGPEL</sequence>
<dbReference type="AlphaFoldDB" id="A0A1A6C5N1"/>
<dbReference type="PANTHER" id="PTHR12815">
    <property type="entry name" value="SORTING AND ASSEMBLY MACHINERY SAMM50 PROTEIN FAMILY MEMBER"/>
    <property type="match status" value="1"/>
</dbReference>
<evidence type="ECO:0000256" key="6">
    <source>
        <dbReference type="ARBA" id="ARBA00022729"/>
    </source>
</evidence>
<evidence type="ECO:0000256" key="2">
    <source>
        <dbReference type="ARBA" id="ARBA00010248"/>
    </source>
</evidence>
<keyword evidence="8" id="KW-0998">Cell outer membrane</keyword>
<comment type="subunit">
    <text evidence="10">Interacts with TamB to form the translocation and assembly module (TAM).</text>
</comment>
<evidence type="ECO:0000256" key="4">
    <source>
        <dbReference type="ARBA" id="ARBA00022452"/>
    </source>
</evidence>
<evidence type="ECO:0000259" key="13">
    <source>
        <dbReference type="Pfam" id="PF17243"/>
    </source>
</evidence>
<evidence type="ECO:0000256" key="9">
    <source>
        <dbReference type="ARBA" id="ARBA00033063"/>
    </source>
</evidence>
<evidence type="ECO:0000256" key="11">
    <source>
        <dbReference type="SAM" id="SignalP"/>
    </source>
</evidence>